<name>A0A067KE03_JATCU</name>
<dbReference type="Proteomes" id="UP000027138">
    <property type="component" value="Unassembled WGS sequence"/>
</dbReference>
<dbReference type="AlphaFoldDB" id="A0A067KE03"/>
<evidence type="ECO:0000313" key="1">
    <source>
        <dbReference type="EMBL" id="KDP34466.1"/>
    </source>
</evidence>
<reference evidence="1 2" key="1">
    <citation type="journal article" date="2014" name="PLoS ONE">
        <title>Global Analysis of Gene Expression Profiles in Physic Nut (Jatropha curcas L.) Seedlings Exposed to Salt Stress.</title>
        <authorList>
            <person name="Zhang L."/>
            <person name="Zhang C."/>
            <person name="Wu P."/>
            <person name="Chen Y."/>
            <person name="Li M."/>
            <person name="Jiang H."/>
            <person name="Wu G."/>
        </authorList>
    </citation>
    <scope>NUCLEOTIDE SEQUENCE [LARGE SCALE GENOMIC DNA]</scope>
    <source>
        <strain evidence="2">cv. GZQX0401</strain>
        <tissue evidence="1">Young leaves</tissue>
    </source>
</reference>
<organism evidence="1 2">
    <name type="scientific">Jatropha curcas</name>
    <name type="common">Barbados nut</name>
    <dbReference type="NCBI Taxonomy" id="180498"/>
    <lineage>
        <taxon>Eukaryota</taxon>
        <taxon>Viridiplantae</taxon>
        <taxon>Streptophyta</taxon>
        <taxon>Embryophyta</taxon>
        <taxon>Tracheophyta</taxon>
        <taxon>Spermatophyta</taxon>
        <taxon>Magnoliopsida</taxon>
        <taxon>eudicotyledons</taxon>
        <taxon>Gunneridae</taxon>
        <taxon>Pentapetalae</taxon>
        <taxon>rosids</taxon>
        <taxon>fabids</taxon>
        <taxon>Malpighiales</taxon>
        <taxon>Euphorbiaceae</taxon>
        <taxon>Crotonoideae</taxon>
        <taxon>Jatropheae</taxon>
        <taxon>Jatropha</taxon>
    </lineage>
</organism>
<accession>A0A067KE03</accession>
<sequence length="80" mass="8960">MGQRTLKQWIQAGGSRTLYEGVEVVVFKDAVVVLKDMTLIQSHDPLASASFYLSFYSGFSFSDASKARTRIFKLHLDKNG</sequence>
<dbReference type="EMBL" id="KK914528">
    <property type="protein sequence ID" value="KDP34466.1"/>
    <property type="molecule type" value="Genomic_DNA"/>
</dbReference>
<gene>
    <name evidence="1" type="ORF">JCGZ_11937</name>
</gene>
<proteinExistence type="predicted"/>
<protein>
    <submittedName>
        <fullName evidence="1">Uncharacterized protein</fullName>
    </submittedName>
</protein>
<keyword evidence="2" id="KW-1185">Reference proteome</keyword>
<evidence type="ECO:0000313" key="2">
    <source>
        <dbReference type="Proteomes" id="UP000027138"/>
    </source>
</evidence>